<reference evidence="2 3" key="1">
    <citation type="submission" date="2014-07" db="EMBL/GenBank/DDBJ databases">
        <title>Draft genome of Clostridium sulfidigenes 113A isolated from sediments associated with methane hydrate from Krishna Godavari basin.</title>
        <authorList>
            <person name="Honkalas V.S."/>
            <person name="Dabir A.P."/>
            <person name="Arora P."/>
            <person name="Dhakephalkar P.K."/>
        </authorList>
    </citation>
    <scope>NUCLEOTIDE SEQUENCE [LARGE SCALE GENOMIC DNA]</scope>
    <source>
        <strain evidence="2 3">113A</strain>
    </source>
</reference>
<dbReference type="NCBIfam" id="TIGR02593">
    <property type="entry name" value="CRISPR_cas5"/>
    <property type="match status" value="1"/>
</dbReference>
<dbReference type="Gene3D" id="3.30.70.2660">
    <property type="match status" value="1"/>
</dbReference>
<dbReference type="STRING" id="318464.IO99_05185"/>
<comment type="caution">
    <text evidence="2">The sequence shown here is derived from an EMBL/GenBank/DDBJ whole genome shotgun (WGS) entry which is preliminary data.</text>
</comment>
<proteinExistence type="predicted"/>
<dbReference type="GO" id="GO:0051607">
    <property type="term" value="P:defense response to virus"/>
    <property type="evidence" value="ECO:0007669"/>
    <property type="project" value="UniProtKB-KW"/>
</dbReference>
<evidence type="ECO:0008006" key="4">
    <source>
        <dbReference type="Google" id="ProtNLM"/>
    </source>
</evidence>
<keyword evidence="1" id="KW-0051">Antiviral defense</keyword>
<dbReference type="RefSeq" id="WP_035130979.1">
    <property type="nucleotide sequence ID" value="NZ_JPMD01000011.1"/>
</dbReference>
<protein>
    <recommendedName>
        <fullName evidence="4">CRISPR-associated protein Cas5</fullName>
    </recommendedName>
</protein>
<dbReference type="Proteomes" id="UP000028542">
    <property type="component" value="Unassembled WGS sequence"/>
</dbReference>
<evidence type="ECO:0000313" key="2">
    <source>
        <dbReference type="EMBL" id="KEZ87475.1"/>
    </source>
</evidence>
<dbReference type="InterPro" id="IPR013421">
    <property type="entry name" value="CRISPR-assoc_prot_Cas5_HALMA"/>
</dbReference>
<dbReference type="eggNOG" id="COG1688">
    <property type="taxonomic scope" value="Bacteria"/>
</dbReference>
<dbReference type="InterPro" id="IPR021124">
    <property type="entry name" value="CRISPR-assoc_prot_Cas5"/>
</dbReference>
<dbReference type="EMBL" id="JPMD01000011">
    <property type="protein sequence ID" value="KEZ87475.1"/>
    <property type="molecule type" value="Genomic_DNA"/>
</dbReference>
<keyword evidence="3" id="KW-1185">Reference proteome</keyword>
<organism evidence="2 3">
    <name type="scientific">Clostridium sulfidigenes</name>
    <dbReference type="NCBI Taxonomy" id="318464"/>
    <lineage>
        <taxon>Bacteria</taxon>
        <taxon>Bacillati</taxon>
        <taxon>Bacillota</taxon>
        <taxon>Clostridia</taxon>
        <taxon>Eubacteriales</taxon>
        <taxon>Clostridiaceae</taxon>
        <taxon>Clostridium</taxon>
    </lineage>
</organism>
<sequence length="222" mass="25344">MKALSFRASGDFARFRCPYTTTSALTYTVMHPIAIKGLIGALMGIDYKDLYEYTKEMKIGIEVLKPIKKDTQSFNLVPQIKNNGSPTFPSRIEFLRDVGYRIYVMDSEEKLKEIKKILINRSYIFTPYLGASEHIAKLNFESIEEVTKVSEDVGLTNCVIPKDQIILEDNQEVQLCLDRIPIKNEKNREYIKYEKVGFAPGGSMVAQLKSVLKVGESNVYFF</sequence>
<dbReference type="InterPro" id="IPR013422">
    <property type="entry name" value="CRISPR-assoc_prot_Cas5_N"/>
</dbReference>
<dbReference type="GO" id="GO:0043571">
    <property type="term" value="P:maintenance of CRISPR repeat elements"/>
    <property type="evidence" value="ECO:0007669"/>
    <property type="project" value="InterPro"/>
</dbReference>
<evidence type="ECO:0000313" key="3">
    <source>
        <dbReference type="Proteomes" id="UP000028542"/>
    </source>
</evidence>
<dbReference type="AlphaFoldDB" id="A0A084JEU1"/>
<dbReference type="Pfam" id="PF09704">
    <property type="entry name" value="Cas_Cas5d"/>
    <property type="match status" value="1"/>
</dbReference>
<accession>A0A084JEU1</accession>
<gene>
    <name evidence="2" type="ORF">IO99_05185</name>
</gene>
<dbReference type="NCBIfam" id="TIGR02592">
    <property type="entry name" value="cas_Cas5h"/>
    <property type="match status" value="1"/>
</dbReference>
<name>A0A084JEU1_9CLOT</name>
<evidence type="ECO:0000256" key="1">
    <source>
        <dbReference type="ARBA" id="ARBA00023118"/>
    </source>
</evidence>